<proteinExistence type="predicted"/>
<reference evidence="2 3" key="1">
    <citation type="journal article" date="2013" name="PLoS ONE">
        <title>Predicting the Proteins of Angomonas deanei, Strigomonas culicis and Their Respective Endosymbionts Reveals New Aspects of the Trypanosomatidae Family.</title>
        <authorList>
            <person name="Motta M.C."/>
            <person name="Martins A.C."/>
            <person name="de Souza S.S."/>
            <person name="Catta-Preta C.M."/>
            <person name="Silva R."/>
            <person name="Klein C.C."/>
            <person name="de Almeida L.G."/>
            <person name="de Lima Cunha O."/>
            <person name="Ciapina L.P."/>
            <person name="Brocchi M."/>
            <person name="Colabardini A.C."/>
            <person name="de Araujo Lima B."/>
            <person name="Machado C.R."/>
            <person name="de Almeida Soares C.M."/>
            <person name="Probst C.M."/>
            <person name="de Menezes C.B."/>
            <person name="Thompson C.E."/>
            <person name="Bartholomeu D.C."/>
            <person name="Gradia D.F."/>
            <person name="Pavoni D.P."/>
            <person name="Grisard E.C."/>
            <person name="Fantinatti-Garboggini F."/>
            <person name="Marchini F.K."/>
            <person name="Rodrigues-Luiz G.F."/>
            <person name="Wagner G."/>
            <person name="Goldman G.H."/>
            <person name="Fietto J.L."/>
            <person name="Elias M.C."/>
            <person name="Goldman M.H."/>
            <person name="Sagot M.F."/>
            <person name="Pereira M."/>
            <person name="Stoco P.H."/>
            <person name="de Mendonca-Neto R.P."/>
            <person name="Teixeira S.M."/>
            <person name="Maciel T.E."/>
            <person name="de Oliveira Mendes T.A."/>
            <person name="Urmenyi T.P."/>
            <person name="de Souza W."/>
            <person name="Schenkman S."/>
            <person name="de Vasconcelos A.T."/>
        </authorList>
    </citation>
    <scope>NUCLEOTIDE SEQUENCE [LARGE SCALE GENOMIC DNA]</scope>
</reference>
<evidence type="ECO:0000313" key="2">
    <source>
        <dbReference type="EMBL" id="EPY28868.1"/>
    </source>
</evidence>
<dbReference type="Proteomes" id="UP000015354">
    <property type="component" value="Unassembled WGS sequence"/>
</dbReference>
<protein>
    <submittedName>
        <fullName evidence="2">Uncharacterized protein</fullName>
    </submittedName>
</protein>
<evidence type="ECO:0000313" key="3">
    <source>
        <dbReference type="Proteomes" id="UP000015354"/>
    </source>
</evidence>
<feature type="region of interest" description="Disordered" evidence="1">
    <location>
        <begin position="491"/>
        <end position="510"/>
    </location>
</feature>
<gene>
    <name evidence="2" type="ORF">STCU_04841</name>
</gene>
<feature type="non-terminal residue" evidence="2">
    <location>
        <position position="600"/>
    </location>
</feature>
<evidence type="ECO:0000256" key="1">
    <source>
        <dbReference type="SAM" id="MobiDB-lite"/>
    </source>
</evidence>
<accession>S9UIS7</accession>
<comment type="caution">
    <text evidence="2">The sequence shown here is derived from an EMBL/GenBank/DDBJ whole genome shotgun (WGS) entry which is preliminary data.</text>
</comment>
<name>S9UIS7_9TRYP</name>
<dbReference type="OrthoDB" id="260309at2759"/>
<sequence>MRTTNSPEARQYEVYREVFFAGFRPRDADPQDSSAATLFTRDFVFSFFRHYGEIHYFTYDEARGVGSIFFADGQAAERCYIAVHLSWLPCTEAQARAKLQVRAAQSSRVQVLEGDDDDDDDRCATQREGADDVLLFLEFAQGLPFVNPLVLFWDTSAEATAAAQTDLFAHHAGMLSRQTLRFLPPSVVLAYTALDDAETLQRMAETQHACNQHYNSARRGTAEWVVGVVGESAAPAYPSILLYHDLNSPGAADATADAEAPPASILPPELGRRLWVLLRPEAAAKNQDRAQVRVIDLWWSFYQQYVVHKTRPAAARIADLRHFGFAQRPSCWQEMDALRQASESAAAATLARFTADDVYHNTYAYLCYKVRYGNDPIYASLMRDVCTAKVREAVAAFVRAKERAVLGDLRDPTRAGDAELRDKNDTVLFTVLHAVSQWCGLDDEARPHARGAAEEQWMQLPLTEAVANLIENVQYLQQIRRREIDPKTGEAYVRGRDGAGGGAVPRDYPTGTLRQEEEMHFMAITQTLDGCAPSGAAAQLLALCEDPRRFKSGRGHMGYDELHPRVSRTAYVNALWVPLLVLALTSWGFSRLGPALAAPR</sequence>
<dbReference type="EMBL" id="ATMH01004841">
    <property type="protein sequence ID" value="EPY28868.1"/>
    <property type="molecule type" value="Genomic_DNA"/>
</dbReference>
<dbReference type="AlphaFoldDB" id="S9UIS7"/>
<keyword evidence="3" id="KW-1185">Reference proteome</keyword>
<organism evidence="2 3">
    <name type="scientific">Strigomonas culicis</name>
    <dbReference type="NCBI Taxonomy" id="28005"/>
    <lineage>
        <taxon>Eukaryota</taxon>
        <taxon>Discoba</taxon>
        <taxon>Euglenozoa</taxon>
        <taxon>Kinetoplastea</taxon>
        <taxon>Metakinetoplastina</taxon>
        <taxon>Trypanosomatida</taxon>
        <taxon>Trypanosomatidae</taxon>
        <taxon>Strigomonadinae</taxon>
        <taxon>Strigomonas</taxon>
    </lineage>
</organism>